<dbReference type="Gene3D" id="3.40.50.1820">
    <property type="entry name" value="alpha/beta hydrolase"/>
    <property type="match status" value="1"/>
</dbReference>
<evidence type="ECO:0000313" key="5">
    <source>
        <dbReference type="EMBL" id="RDS75669.1"/>
    </source>
</evidence>
<dbReference type="EMBL" id="QRBB01000002">
    <property type="protein sequence ID" value="RDS75669.1"/>
    <property type="molecule type" value="Genomic_DNA"/>
</dbReference>
<evidence type="ECO:0000256" key="3">
    <source>
        <dbReference type="RuleBase" id="RU361235"/>
    </source>
</evidence>
<dbReference type="PROSITE" id="PS00941">
    <property type="entry name" value="CARBOXYLESTERASE_B_2"/>
    <property type="match status" value="1"/>
</dbReference>
<accession>A0A395LGH2</accession>
<dbReference type="InterPro" id="IPR006311">
    <property type="entry name" value="TAT_signal"/>
</dbReference>
<sequence length="521" mass="56584">MSAGKGLSRRAAMGGALAGAAFLGSPALSAALGKSDPRVLNYRGFIDRGVPAFWGIRYARARRFDRPVREPLPGGETSATHFGPLCPQRNPMTAEMSEDCLFLNIWSPDPSPAARRPVMVYFHGGAYNWGSVTDPITQGPHLAAEGDVVVVSVNHRINLFGYGWLHPFGERFRHSGNAGQLDLICALEWIRDHIGAFGGDPDRVMVFGQSGGGAKIATLMAMPAASGLFHSAATMSGQQVTAQGPGNAWQRTRALMHELGLGEHDFAALLTLPHERLVEGLSAIDPVLGGGIYFGPVLDMVHLHRHPFWPDAAAQSLDIPMILGNTSDETRAFIRTDGPVVHGLDWSNIAARLAPQIKIDLRPDWVVAQYRARFPHWSAQDVFYAATTAGRSWPGQVIEADRRAEAGAQSTWVYQLDRESPLDPARGAAHTDDLPYVFGTLDAPGSYSGTGARAREISNAMIAAFAGMAHNGRPGLADWLPYRLPDRATLMIAQDRIAVEDDPRRWQRELWAKAPYIQPGS</sequence>
<keyword evidence="6" id="KW-1185">Reference proteome</keyword>
<proteinExistence type="inferred from homology"/>
<dbReference type="EC" id="3.1.1.-" evidence="3"/>
<dbReference type="OrthoDB" id="9775851at2"/>
<feature type="domain" description="Carboxylesterase type B" evidence="4">
    <location>
        <begin position="49"/>
        <end position="502"/>
    </location>
</feature>
<dbReference type="Proteomes" id="UP000254101">
    <property type="component" value="Unassembled WGS sequence"/>
</dbReference>
<gene>
    <name evidence="5" type="ORF">DL238_13240</name>
</gene>
<keyword evidence="2 3" id="KW-0378">Hydrolase</keyword>
<dbReference type="PANTHER" id="PTHR43142:SF1">
    <property type="entry name" value="CARBOXYLIC ESTER HYDROLASE"/>
    <property type="match status" value="1"/>
</dbReference>
<dbReference type="AlphaFoldDB" id="A0A395LGH2"/>
<dbReference type="InterPro" id="IPR019819">
    <property type="entry name" value="Carboxylesterase_B_CS"/>
</dbReference>
<dbReference type="RefSeq" id="WP_115492936.1">
    <property type="nucleotide sequence ID" value="NZ_JACHWW010000002.1"/>
</dbReference>
<dbReference type="PROSITE" id="PS00122">
    <property type="entry name" value="CARBOXYLESTERASE_B_1"/>
    <property type="match status" value="1"/>
</dbReference>
<comment type="similarity">
    <text evidence="1 3">Belongs to the type-B carboxylesterase/lipase family.</text>
</comment>
<protein>
    <recommendedName>
        <fullName evidence="3">Carboxylic ester hydrolase</fullName>
        <ecNumber evidence="3">3.1.1.-</ecNumber>
    </recommendedName>
</protein>
<feature type="signal peptide" evidence="3">
    <location>
        <begin position="1"/>
        <end position="30"/>
    </location>
</feature>
<dbReference type="SUPFAM" id="SSF53474">
    <property type="entry name" value="alpha/beta-Hydrolases"/>
    <property type="match status" value="1"/>
</dbReference>
<feature type="chain" id="PRO_5017099688" description="Carboxylic ester hydrolase" evidence="3">
    <location>
        <begin position="31"/>
        <end position="521"/>
    </location>
</feature>
<comment type="caution">
    <text evidence="5">The sequence shown here is derived from an EMBL/GenBank/DDBJ whole genome shotgun (WGS) entry which is preliminary data.</text>
</comment>
<dbReference type="PROSITE" id="PS51318">
    <property type="entry name" value="TAT"/>
    <property type="match status" value="1"/>
</dbReference>
<organism evidence="5 6">
    <name type="scientific">Alteriqipengyuania lutimaris</name>
    <dbReference type="NCBI Taxonomy" id="1538146"/>
    <lineage>
        <taxon>Bacteria</taxon>
        <taxon>Pseudomonadati</taxon>
        <taxon>Pseudomonadota</taxon>
        <taxon>Alphaproteobacteria</taxon>
        <taxon>Sphingomonadales</taxon>
        <taxon>Erythrobacteraceae</taxon>
        <taxon>Alteriqipengyuania</taxon>
    </lineage>
</organism>
<evidence type="ECO:0000259" key="4">
    <source>
        <dbReference type="Pfam" id="PF00135"/>
    </source>
</evidence>
<dbReference type="InterPro" id="IPR019826">
    <property type="entry name" value="Carboxylesterase_B_AS"/>
</dbReference>
<dbReference type="Pfam" id="PF00135">
    <property type="entry name" value="COesterase"/>
    <property type="match status" value="1"/>
</dbReference>
<reference evidence="5 6" key="1">
    <citation type="submission" date="2018-07" db="EMBL/GenBank/DDBJ databases">
        <title>Erythrobacter nanhaiensis sp. nov., a novel member of the genus Erythrobacter isolated from the South China Sea.</title>
        <authorList>
            <person name="Chen X."/>
            <person name="Liu J."/>
        </authorList>
    </citation>
    <scope>NUCLEOTIDE SEQUENCE [LARGE SCALE GENOMIC DNA]</scope>
    <source>
        <strain evidence="5 6">S-5</strain>
    </source>
</reference>
<evidence type="ECO:0000313" key="6">
    <source>
        <dbReference type="Proteomes" id="UP000254101"/>
    </source>
</evidence>
<name>A0A395LGH2_9SPHN</name>
<keyword evidence="3" id="KW-0732">Signal</keyword>
<dbReference type="GO" id="GO:0016787">
    <property type="term" value="F:hydrolase activity"/>
    <property type="evidence" value="ECO:0007669"/>
    <property type="project" value="UniProtKB-KW"/>
</dbReference>
<dbReference type="InterPro" id="IPR029058">
    <property type="entry name" value="AB_hydrolase_fold"/>
</dbReference>
<dbReference type="InterPro" id="IPR002018">
    <property type="entry name" value="CarbesteraseB"/>
</dbReference>
<dbReference type="PANTHER" id="PTHR43142">
    <property type="entry name" value="CARBOXYLIC ESTER HYDROLASE"/>
    <property type="match status" value="1"/>
</dbReference>
<evidence type="ECO:0000256" key="1">
    <source>
        <dbReference type="ARBA" id="ARBA00005964"/>
    </source>
</evidence>
<evidence type="ECO:0000256" key="2">
    <source>
        <dbReference type="ARBA" id="ARBA00022801"/>
    </source>
</evidence>